<evidence type="ECO:0000313" key="1">
    <source>
        <dbReference type="EMBL" id="CAJ2640404.1"/>
    </source>
</evidence>
<dbReference type="Proteomes" id="UP001177021">
    <property type="component" value="Unassembled WGS sequence"/>
</dbReference>
<name>A0ACB0J8Z9_TRIPR</name>
<accession>A0ACB0J8Z9</accession>
<proteinExistence type="predicted"/>
<organism evidence="1 2">
    <name type="scientific">Trifolium pratense</name>
    <name type="common">Red clover</name>
    <dbReference type="NCBI Taxonomy" id="57577"/>
    <lineage>
        <taxon>Eukaryota</taxon>
        <taxon>Viridiplantae</taxon>
        <taxon>Streptophyta</taxon>
        <taxon>Embryophyta</taxon>
        <taxon>Tracheophyta</taxon>
        <taxon>Spermatophyta</taxon>
        <taxon>Magnoliopsida</taxon>
        <taxon>eudicotyledons</taxon>
        <taxon>Gunneridae</taxon>
        <taxon>Pentapetalae</taxon>
        <taxon>rosids</taxon>
        <taxon>fabids</taxon>
        <taxon>Fabales</taxon>
        <taxon>Fabaceae</taxon>
        <taxon>Papilionoideae</taxon>
        <taxon>50 kb inversion clade</taxon>
        <taxon>NPAAA clade</taxon>
        <taxon>Hologalegina</taxon>
        <taxon>IRL clade</taxon>
        <taxon>Trifolieae</taxon>
        <taxon>Trifolium</taxon>
    </lineage>
</organism>
<keyword evidence="2" id="KW-1185">Reference proteome</keyword>
<reference evidence="1" key="1">
    <citation type="submission" date="2023-10" db="EMBL/GenBank/DDBJ databases">
        <authorList>
            <person name="Rodriguez Cubillos JULIANA M."/>
            <person name="De Vega J."/>
        </authorList>
    </citation>
    <scope>NUCLEOTIDE SEQUENCE</scope>
</reference>
<dbReference type="EMBL" id="CASHSV030000024">
    <property type="protein sequence ID" value="CAJ2640404.1"/>
    <property type="molecule type" value="Genomic_DNA"/>
</dbReference>
<sequence length="773" mass="86548">MVKHSHGSTISSISILCQEQSNFHPSGIFYGDNPLTHSFSILMFHLILITTITRIFRFLLKPFKQPIIISQILGGVIVGPSFLGRSKWYHRHVKPEAAQFLMNNLGIMGFMFFVFIYGVKMDPSLLKKSGKMHVSIALTSITIPTLLVYIVALSLRKQMDKELSAISSIGVIAGYLGITAFPVLYHVLKELNLLNSDVGRFALSTALIGDSIGMGSILAFEAERQGQTRTENAFWFMLSAIVLATLLLCCVRPAMIWINNKTPEGQPVDQSFIVAILLGIFVMGFITDMFGIAIVNGPLWLGLAVPDGPGLGATLVHRSKTFMNEFLMPFSFILVGQYVDFFALGGSEWKSLKPLFFMVLTGYLAKFFVTWMVAMYWRMPFRDGLTFSLIMSLRGQVELILFVHLMDKKVINVPGFTLLVLMTMVLTATFTPLVSIIYDPTRPYILNQRRNIQHNPQGVELRIVLCIFDTENTNGLLHLLDVTNPTSTTSISVSCLRLIQLAGRATPLFIDHAKQEVPPIYQWTHTINVLGSFQHIRREFMKIQFFTAVAPKQSMFQNICELALEQEASLIILPFMNRGFYDHGTRRTANSQVLNHAPCSIAILVDKGNLHITTVGNSTRQPRNRFAVLFLGGADAREALVYADRMVASEDVSLTVIRFLSYNNVGDNEREKKLDDGIVTWFWVKNEMNSRVVYREVVVRNGEETIGAIQDMNDGDYDLLIVGRKHGINPAILTGLSEWSESDELGLIGDYVSSRDFDGSASVLVVQQQVLRG</sequence>
<protein>
    <submittedName>
        <fullName evidence="1">Uncharacterized protein</fullName>
    </submittedName>
</protein>
<gene>
    <name evidence="1" type="ORF">MILVUS5_LOCUS10258</name>
</gene>
<comment type="caution">
    <text evidence="1">The sequence shown here is derived from an EMBL/GenBank/DDBJ whole genome shotgun (WGS) entry which is preliminary data.</text>
</comment>
<evidence type="ECO:0000313" key="2">
    <source>
        <dbReference type="Proteomes" id="UP001177021"/>
    </source>
</evidence>